<comment type="caution">
    <text evidence="1">The sequence shown here is derived from an EMBL/GenBank/DDBJ whole genome shotgun (WGS) entry which is preliminary data.</text>
</comment>
<name>A0AAV4XH59_CAEEX</name>
<evidence type="ECO:0000313" key="2">
    <source>
        <dbReference type="Proteomes" id="UP001054945"/>
    </source>
</evidence>
<proteinExistence type="predicted"/>
<dbReference type="EMBL" id="BPLR01000280">
    <property type="protein sequence ID" value="GIY93560.1"/>
    <property type="molecule type" value="Genomic_DNA"/>
</dbReference>
<protein>
    <submittedName>
        <fullName evidence="1">Uncharacterized protein</fullName>
    </submittedName>
</protein>
<dbReference type="AlphaFoldDB" id="A0AAV4XH59"/>
<reference evidence="1 2" key="1">
    <citation type="submission" date="2021-06" db="EMBL/GenBank/DDBJ databases">
        <title>Caerostris extrusa draft genome.</title>
        <authorList>
            <person name="Kono N."/>
            <person name="Arakawa K."/>
        </authorList>
    </citation>
    <scope>NUCLEOTIDE SEQUENCE [LARGE SCALE GENOMIC DNA]</scope>
</reference>
<evidence type="ECO:0000313" key="1">
    <source>
        <dbReference type="EMBL" id="GIY93560.1"/>
    </source>
</evidence>
<sequence>MAKAKTFRDFRRLQSLASCQYRGPLRFYQDYDLEFQWRIFFSFRFHAPSNEMWNDKASRTQDFSWSEMSPTAGFVPAPGPLRFTATIILSYFNENRSPLIKTYQDLERMAKPKTFRDFRRLQSLASCQYRGPLRFYQDYNLEVKKKAKRERISALSNLKQKRFFNTKTQ</sequence>
<dbReference type="Proteomes" id="UP001054945">
    <property type="component" value="Unassembled WGS sequence"/>
</dbReference>
<gene>
    <name evidence="1" type="ORF">CEXT_11511</name>
</gene>
<organism evidence="1 2">
    <name type="scientific">Caerostris extrusa</name>
    <name type="common">Bark spider</name>
    <name type="synonym">Caerostris bankana</name>
    <dbReference type="NCBI Taxonomy" id="172846"/>
    <lineage>
        <taxon>Eukaryota</taxon>
        <taxon>Metazoa</taxon>
        <taxon>Ecdysozoa</taxon>
        <taxon>Arthropoda</taxon>
        <taxon>Chelicerata</taxon>
        <taxon>Arachnida</taxon>
        <taxon>Araneae</taxon>
        <taxon>Araneomorphae</taxon>
        <taxon>Entelegynae</taxon>
        <taxon>Araneoidea</taxon>
        <taxon>Araneidae</taxon>
        <taxon>Caerostris</taxon>
    </lineage>
</organism>
<keyword evidence="2" id="KW-1185">Reference proteome</keyword>
<accession>A0AAV4XH59</accession>